<organism evidence="2 3">
    <name type="scientific">Rhodocytophaga aerolata</name>
    <dbReference type="NCBI Taxonomy" id="455078"/>
    <lineage>
        <taxon>Bacteria</taxon>
        <taxon>Pseudomonadati</taxon>
        <taxon>Bacteroidota</taxon>
        <taxon>Cytophagia</taxon>
        <taxon>Cytophagales</taxon>
        <taxon>Rhodocytophagaceae</taxon>
        <taxon>Rhodocytophaga</taxon>
    </lineage>
</organism>
<dbReference type="InterPro" id="IPR045497">
    <property type="entry name" value="DUF6438"/>
</dbReference>
<dbReference type="EMBL" id="JAUKPO010000090">
    <property type="protein sequence ID" value="MDO1451775.1"/>
    <property type="molecule type" value="Genomic_DNA"/>
</dbReference>
<dbReference type="Proteomes" id="UP001168528">
    <property type="component" value="Unassembled WGS sequence"/>
</dbReference>
<sequence length="411" mass="48292">MKYYIWLFLLVFVSCQKAQKKDNSYETLLLGDWIELTETQLAKRDTIWLTEDSLEIAMPEHVPLPPSHSLIDLYEPVGLGIYKDSLDYFKGFVQITDDSTTKGYSIRYLGNFTHYQLNKDTFKLFHKVKNTYQTLLIKKLVPDTLILQDNDSIPVTFLKLPAIKDSLPAFDRIIFSTFCYSCSSVMSISIDSNGEIFFHGEGRMDKQGFYRGRLSKVYTSYVFEKFRKAYIKNLDTTYYHANFISSHPYVTTTSFMKDRMIYKTVVDSDMAAPEQLVWAYIPAFFAYQTTKLEKIAEEGLPFYLHLEYFDFIKEDSILNIEKTEAFVLWQELGLAKATSKDFTPTYQVSFNYFQDIEESKNSNQVTAIKSDGRFYRFYHQKKVLLTLDLGYNFIEKNLKHRKIRAMEEWEK</sequence>
<dbReference type="PROSITE" id="PS51257">
    <property type="entry name" value="PROKAR_LIPOPROTEIN"/>
    <property type="match status" value="1"/>
</dbReference>
<dbReference type="Pfam" id="PF20033">
    <property type="entry name" value="DUF6438"/>
    <property type="match status" value="1"/>
</dbReference>
<evidence type="ECO:0000313" key="2">
    <source>
        <dbReference type="EMBL" id="MDO1451775.1"/>
    </source>
</evidence>
<reference evidence="2" key="1">
    <citation type="submission" date="2023-07" db="EMBL/GenBank/DDBJ databases">
        <title>The genome sequence of Rhodocytophaga aerolata KACC 12507.</title>
        <authorList>
            <person name="Zhang X."/>
        </authorList>
    </citation>
    <scope>NUCLEOTIDE SEQUENCE</scope>
    <source>
        <strain evidence="2">KACC 12507</strain>
    </source>
</reference>
<dbReference type="RefSeq" id="WP_302042572.1">
    <property type="nucleotide sequence ID" value="NZ_JAUKPO010000090.1"/>
</dbReference>
<name>A0ABT8RI62_9BACT</name>
<gene>
    <name evidence="2" type="ORF">Q0590_36210</name>
</gene>
<accession>A0ABT8RI62</accession>
<evidence type="ECO:0000259" key="1">
    <source>
        <dbReference type="Pfam" id="PF20033"/>
    </source>
</evidence>
<feature type="domain" description="DUF6438" evidence="1">
    <location>
        <begin position="176"/>
        <end position="280"/>
    </location>
</feature>
<keyword evidence="3" id="KW-1185">Reference proteome</keyword>
<evidence type="ECO:0000313" key="3">
    <source>
        <dbReference type="Proteomes" id="UP001168528"/>
    </source>
</evidence>
<proteinExistence type="predicted"/>
<comment type="caution">
    <text evidence="2">The sequence shown here is derived from an EMBL/GenBank/DDBJ whole genome shotgun (WGS) entry which is preliminary data.</text>
</comment>
<protein>
    <submittedName>
        <fullName evidence="2">DUF6438 domain-containing protein</fullName>
    </submittedName>
</protein>